<evidence type="ECO:0000256" key="1">
    <source>
        <dbReference type="ARBA" id="ARBA00004651"/>
    </source>
</evidence>
<evidence type="ECO:0000313" key="10">
    <source>
        <dbReference type="Proteomes" id="UP001500190"/>
    </source>
</evidence>
<keyword evidence="7 8" id="KW-0472">Membrane</keyword>
<keyword evidence="3" id="KW-1003">Cell membrane</keyword>
<name>A0ABP4QA55_9ACTN</name>
<evidence type="ECO:0000313" key="9">
    <source>
        <dbReference type="EMBL" id="GAA1605628.1"/>
    </source>
</evidence>
<feature type="transmembrane region" description="Helical" evidence="8">
    <location>
        <begin position="26"/>
        <end position="49"/>
    </location>
</feature>
<keyword evidence="10" id="KW-1185">Reference proteome</keyword>
<gene>
    <name evidence="9" type="ORF">GCM10009742_63470</name>
</gene>
<evidence type="ECO:0000256" key="3">
    <source>
        <dbReference type="ARBA" id="ARBA00022475"/>
    </source>
</evidence>
<feature type="transmembrane region" description="Helical" evidence="8">
    <location>
        <begin position="171"/>
        <end position="197"/>
    </location>
</feature>
<evidence type="ECO:0000256" key="2">
    <source>
        <dbReference type="ARBA" id="ARBA00022448"/>
    </source>
</evidence>
<protein>
    <submittedName>
        <fullName evidence="9">ABC transporter permease</fullName>
    </submittedName>
</protein>
<feature type="transmembrane region" description="Helical" evidence="8">
    <location>
        <begin position="106"/>
        <end position="126"/>
    </location>
</feature>
<comment type="caution">
    <text evidence="9">The sequence shown here is derived from an EMBL/GenBank/DDBJ whole genome shotgun (WGS) entry which is preliminary data.</text>
</comment>
<evidence type="ECO:0000256" key="4">
    <source>
        <dbReference type="ARBA" id="ARBA00022519"/>
    </source>
</evidence>
<organism evidence="9 10">
    <name type="scientific">Kribbella karoonensis</name>
    <dbReference type="NCBI Taxonomy" id="324851"/>
    <lineage>
        <taxon>Bacteria</taxon>
        <taxon>Bacillati</taxon>
        <taxon>Actinomycetota</taxon>
        <taxon>Actinomycetes</taxon>
        <taxon>Propionibacteriales</taxon>
        <taxon>Kribbellaceae</taxon>
        <taxon>Kribbella</taxon>
    </lineage>
</organism>
<dbReference type="Pfam" id="PF02653">
    <property type="entry name" value="BPD_transp_2"/>
    <property type="match status" value="1"/>
</dbReference>
<dbReference type="RefSeq" id="WP_344198057.1">
    <property type="nucleotide sequence ID" value="NZ_BAAAND010000010.1"/>
</dbReference>
<proteinExistence type="predicted"/>
<keyword evidence="4" id="KW-0997">Cell inner membrane</keyword>
<feature type="transmembrane region" description="Helical" evidence="8">
    <location>
        <begin position="61"/>
        <end position="94"/>
    </location>
</feature>
<keyword evidence="6 8" id="KW-1133">Transmembrane helix</keyword>
<comment type="subcellular location">
    <subcellularLocation>
        <location evidence="1">Cell membrane</location>
        <topology evidence="1">Multi-pass membrane protein</topology>
    </subcellularLocation>
</comment>
<dbReference type="InterPro" id="IPR001851">
    <property type="entry name" value="ABC_transp_permease"/>
</dbReference>
<evidence type="ECO:0000256" key="5">
    <source>
        <dbReference type="ARBA" id="ARBA00022692"/>
    </source>
</evidence>
<reference evidence="10" key="1">
    <citation type="journal article" date="2019" name="Int. J. Syst. Evol. Microbiol.">
        <title>The Global Catalogue of Microorganisms (GCM) 10K type strain sequencing project: providing services to taxonomists for standard genome sequencing and annotation.</title>
        <authorList>
            <consortium name="The Broad Institute Genomics Platform"/>
            <consortium name="The Broad Institute Genome Sequencing Center for Infectious Disease"/>
            <person name="Wu L."/>
            <person name="Ma J."/>
        </authorList>
    </citation>
    <scope>NUCLEOTIDE SEQUENCE [LARGE SCALE GENOMIC DNA]</scope>
    <source>
        <strain evidence="10">JCM 14304</strain>
    </source>
</reference>
<keyword evidence="5 8" id="KW-0812">Transmembrane</keyword>
<accession>A0ABP4QA55</accession>
<keyword evidence="2" id="KW-0813">Transport</keyword>
<dbReference type="Proteomes" id="UP001500190">
    <property type="component" value="Unassembled WGS sequence"/>
</dbReference>
<dbReference type="PANTHER" id="PTHR32196:SF21">
    <property type="entry name" value="ABC TRANSPORTER PERMEASE PROTEIN YPHD-RELATED"/>
    <property type="match status" value="1"/>
</dbReference>
<dbReference type="CDD" id="cd06579">
    <property type="entry name" value="TM_PBP1_transp_AraH_like"/>
    <property type="match status" value="1"/>
</dbReference>
<dbReference type="PANTHER" id="PTHR32196">
    <property type="entry name" value="ABC TRANSPORTER PERMEASE PROTEIN YPHD-RELATED-RELATED"/>
    <property type="match status" value="1"/>
</dbReference>
<dbReference type="EMBL" id="BAAAND010000010">
    <property type="protein sequence ID" value="GAA1605628.1"/>
    <property type="molecule type" value="Genomic_DNA"/>
</dbReference>
<sequence>MSTATTTADSGRRTDALRVLFARNPVLGPTAALLVAVVFFSLATSTFANVDNFSFIVQQSIVVGTLALGQTLVILTGGIDLANASIAVFGTLLMTRIATGHLPSPLALALGIVACTVVATLSGLLVSRVKLPPFIVTLGMLAVMTAVTNLYSKGTTWPVPNGLLTWLGTSLYLFGRVQFTMGMVLAAVLFVVMWFVLAKTGWGRHVYAVGNEPEAARLTGIHIDRTLVSVYAVAGIIYGFAAWMALGRTPTADPNAYQTGNLDSITAVVIGGTSLFGGRGGVVGTVVGALIVAVLRSGLTQMGIDSNYQNLATGVLVIAAVAFDQATRRRSR</sequence>
<feature type="transmembrane region" description="Helical" evidence="8">
    <location>
        <begin position="227"/>
        <end position="246"/>
    </location>
</feature>
<feature type="transmembrane region" description="Helical" evidence="8">
    <location>
        <begin position="133"/>
        <end position="151"/>
    </location>
</feature>
<feature type="transmembrane region" description="Helical" evidence="8">
    <location>
        <begin position="266"/>
        <end position="295"/>
    </location>
</feature>
<evidence type="ECO:0000256" key="6">
    <source>
        <dbReference type="ARBA" id="ARBA00022989"/>
    </source>
</evidence>
<evidence type="ECO:0000256" key="8">
    <source>
        <dbReference type="SAM" id="Phobius"/>
    </source>
</evidence>
<evidence type="ECO:0000256" key="7">
    <source>
        <dbReference type="ARBA" id="ARBA00023136"/>
    </source>
</evidence>